<dbReference type="RefSeq" id="WP_087136541.1">
    <property type="nucleotide sequence ID" value="NZ_FUKR01000028.1"/>
</dbReference>
<evidence type="ECO:0000256" key="1">
    <source>
        <dbReference type="ARBA" id="ARBA00023002"/>
    </source>
</evidence>
<proteinExistence type="inferred from homology"/>
<dbReference type="OrthoDB" id="3237043at2"/>
<sequence>MSGRVIVITGASDGIGASAARQLAERGHTIVVVGRSAEKTAAVAERIGAEHHLADFAELSSVRALAAELLAAHGRIDVLANNAGGIFGSERRTTVDGHEQTFQVNYLAPFLLTRLLTERLLASQGRVISTSSIANRLFGRLDIDDLDAEHGYSAQKAYGDAKLAQILFTRELHRRYHDRGLSAVAFHPGVIATGFASDRSTPLHLLYQTPLKHLFLRSPDHGARTLVRLADAAEVPSGEYLSGRRRGALNPQAEDAELARALWDRTERMLAGD</sequence>
<dbReference type="InterPro" id="IPR002347">
    <property type="entry name" value="SDR_fam"/>
</dbReference>
<keyword evidence="1" id="KW-0560">Oxidoreductase</keyword>
<dbReference type="SUPFAM" id="SSF51735">
    <property type="entry name" value="NAD(P)-binding Rossmann-fold domains"/>
    <property type="match status" value="1"/>
</dbReference>
<evidence type="ECO:0000256" key="2">
    <source>
        <dbReference type="RuleBase" id="RU000363"/>
    </source>
</evidence>
<dbReference type="EMBL" id="FUKR01000028">
    <property type="protein sequence ID" value="SJN25768.1"/>
    <property type="molecule type" value="Genomic_DNA"/>
</dbReference>
<evidence type="ECO:0000313" key="4">
    <source>
        <dbReference type="Proteomes" id="UP000196778"/>
    </source>
</evidence>
<evidence type="ECO:0000313" key="3">
    <source>
        <dbReference type="EMBL" id="SJN25768.1"/>
    </source>
</evidence>
<dbReference type="AlphaFoldDB" id="A0A1R4J1C7"/>
<dbReference type="GO" id="GO:0016491">
    <property type="term" value="F:oxidoreductase activity"/>
    <property type="evidence" value="ECO:0007669"/>
    <property type="project" value="UniProtKB-KW"/>
</dbReference>
<dbReference type="Proteomes" id="UP000196778">
    <property type="component" value="Unassembled WGS sequence"/>
</dbReference>
<name>A0A1R4J1C7_9MICO</name>
<gene>
    <name evidence="3" type="ORF">FM119_04765</name>
</gene>
<reference evidence="4" key="1">
    <citation type="submission" date="2017-02" db="EMBL/GenBank/DDBJ databases">
        <authorList>
            <person name="Dridi B."/>
        </authorList>
    </citation>
    <scope>NUCLEOTIDE SEQUENCE [LARGE SCALE GENOMIC DNA]</scope>
    <source>
        <strain evidence="4">EB411</strain>
    </source>
</reference>
<protein>
    <submittedName>
        <fullName evidence="3">Putative oxidoreductase</fullName>
    </submittedName>
</protein>
<dbReference type="PRINTS" id="PR00081">
    <property type="entry name" value="GDHRDH"/>
</dbReference>
<dbReference type="InterPro" id="IPR036291">
    <property type="entry name" value="NAD(P)-bd_dom_sf"/>
</dbReference>
<keyword evidence="4" id="KW-1185">Reference proteome</keyword>
<dbReference type="PANTHER" id="PTHR43157:SF31">
    <property type="entry name" value="PHOSPHATIDYLINOSITOL-GLYCAN BIOSYNTHESIS CLASS F PROTEIN"/>
    <property type="match status" value="1"/>
</dbReference>
<organism evidence="3 4">
    <name type="scientific">Mycetocola reblochoni REB411</name>
    <dbReference type="NCBI Taxonomy" id="1255698"/>
    <lineage>
        <taxon>Bacteria</taxon>
        <taxon>Bacillati</taxon>
        <taxon>Actinomycetota</taxon>
        <taxon>Actinomycetes</taxon>
        <taxon>Micrococcales</taxon>
        <taxon>Microbacteriaceae</taxon>
        <taxon>Mycetocola</taxon>
    </lineage>
</organism>
<dbReference type="Gene3D" id="3.40.50.720">
    <property type="entry name" value="NAD(P)-binding Rossmann-like Domain"/>
    <property type="match status" value="1"/>
</dbReference>
<dbReference type="Pfam" id="PF00106">
    <property type="entry name" value="adh_short"/>
    <property type="match status" value="1"/>
</dbReference>
<comment type="similarity">
    <text evidence="2">Belongs to the short-chain dehydrogenases/reductases (SDR) family.</text>
</comment>
<dbReference type="PANTHER" id="PTHR43157">
    <property type="entry name" value="PHOSPHATIDYLINOSITOL-GLYCAN BIOSYNTHESIS CLASS F PROTEIN-RELATED"/>
    <property type="match status" value="1"/>
</dbReference>
<accession>A0A1R4J1C7</accession>
<dbReference type="PRINTS" id="PR00080">
    <property type="entry name" value="SDRFAMILY"/>
</dbReference>